<dbReference type="UniPathway" id="UPA00053">
    <property type="reaction ID" value="UER00087"/>
</dbReference>
<dbReference type="NCBIfam" id="NF001319">
    <property type="entry name" value="PRK00258.3-3"/>
    <property type="match status" value="1"/>
</dbReference>
<dbReference type="InterPro" id="IPR013708">
    <property type="entry name" value="Shikimate_DH-bd_N"/>
</dbReference>
<keyword evidence="3" id="KW-0521">NADP</keyword>
<keyword evidence="4 9" id="KW-0560">Oxidoreductase</keyword>
<dbReference type="InterPro" id="IPR041121">
    <property type="entry name" value="SDH_C"/>
</dbReference>
<dbReference type="InterPro" id="IPR006151">
    <property type="entry name" value="Shikm_DH/Glu-tRNA_Rdtase"/>
</dbReference>
<dbReference type="GO" id="GO:0019632">
    <property type="term" value="P:shikimate metabolic process"/>
    <property type="evidence" value="ECO:0007669"/>
    <property type="project" value="InterPro"/>
</dbReference>
<dbReference type="EMBL" id="CAADRN010000010">
    <property type="protein sequence ID" value="VFU11258.1"/>
    <property type="molecule type" value="Genomic_DNA"/>
</dbReference>
<evidence type="ECO:0000256" key="3">
    <source>
        <dbReference type="ARBA" id="ARBA00022857"/>
    </source>
</evidence>
<name>A0A485LUE1_9ZZZZ</name>
<dbReference type="AlphaFoldDB" id="A0A485LUE1"/>
<dbReference type="PANTHER" id="PTHR21089:SF1">
    <property type="entry name" value="BIFUNCTIONAL 3-DEHYDROQUINATE DEHYDRATASE_SHIKIMATE DEHYDROGENASE, CHLOROPLASTIC"/>
    <property type="match status" value="1"/>
</dbReference>
<dbReference type="HAMAP" id="MF_00222">
    <property type="entry name" value="Shikimate_DH_AroE"/>
    <property type="match status" value="1"/>
</dbReference>
<gene>
    <name evidence="9" type="primary">aroE</name>
    <name evidence="9" type="ORF">SCFA_1070002</name>
</gene>
<dbReference type="InterPro" id="IPR022893">
    <property type="entry name" value="Shikimate_DH_fam"/>
</dbReference>
<dbReference type="InterPro" id="IPR011342">
    <property type="entry name" value="Shikimate_DH"/>
</dbReference>
<protein>
    <recommendedName>
        <fullName evidence="1">shikimate dehydrogenase (NADP(+))</fullName>
        <ecNumber evidence="1">1.1.1.25</ecNumber>
    </recommendedName>
</protein>
<feature type="domain" description="SDH C-terminal" evidence="8">
    <location>
        <begin position="257"/>
        <end position="286"/>
    </location>
</feature>
<dbReference type="NCBIfam" id="TIGR00507">
    <property type="entry name" value="aroE"/>
    <property type="match status" value="1"/>
</dbReference>
<evidence type="ECO:0000256" key="4">
    <source>
        <dbReference type="ARBA" id="ARBA00023002"/>
    </source>
</evidence>
<feature type="domain" description="Shikimate dehydrogenase substrate binding N-terminal" evidence="7">
    <location>
        <begin position="14"/>
        <end position="96"/>
    </location>
</feature>
<keyword evidence="2" id="KW-0028">Amino-acid biosynthesis</keyword>
<dbReference type="Pfam" id="PF18317">
    <property type="entry name" value="SDH_C"/>
    <property type="match status" value="1"/>
</dbReference>
<keyword evidence="5" id="KW-0057">Aromatic amino acid biosynthesis</keyword>
<accession>A0A485LUE1</accession>
<dbReference type="CDD" id="cd01065">
    <property type="entry name" value="NAD_bind_Shikimate_DH"/>
    <property type="match status" value="1"/>
</dbReference>
<evidence type="ECO:0000259" key="6">
    <source>
        <dbReference type="Pfam" id="PF01488"/>
    </source>
</evidence>
<reference evidence="9" key="1">
    <citation type="submission" date="2019-03" db="EMBL/GenBank/DDBJ databases">
        <authorList>
            <person name="Hao L."/>
        </authorList>
    </citation>
    <scope>NUCLEOTIDE SEQUENCE</scope>
</reference>
<dbReference type="GO" id="GO:0008652">
    <property type="term" value="P:amino acid biosynthetic process"/>
    <property type="evidence" value="ECO:0007669"/>
    <property type="project" value="UniProtKB-KW"/>
</dbReference>
<dbReference type="InterPro" id="IPR036291">
    <property type="entry name" value="NAD(P)-bd_dom_sf"/>
</dbReference>
<feature type="domain" description="Quinate/shikimate 5-dehydrogenase/glutamyl-tRNA reductase" evidence="6">
    <location>
        <begin position="126"/>
        <end position="174"/>
    </location>
</feature>
<evidence type="ECO:0000256" key="2">
    <source>
        <dbReference type="ARBA" id="ARBA00022605"/>
    </source>
</evidence>
<dbReference type="GO" id="GO:0050661">
    <property type="term" value="F:NADP binding"/>
    <property type="evidence" value="ECO:0007669"/>
    <property type="project" value="InterPro"/>
</dbReference>
<dbReference type="Gene3D" id="3.40.50.10860">
    <property type="entry name" value="Leucine Dehydrogenase, chain A, domain 1"/>
    <property type="match status" value="1"/>
</dbReference>
<dbReference type="EC" id="1.1.1.25" evidence="1"/>
<dbReference type="InterPro" id="IPR046346">
    <property type="entry name" value="Aminoacid_DH-like_N_sf"/>
</dbReference>
<evidence type="ECO:0000256" key="5">
    <source>
        <dbReference type="ARBA" id="ARBA00023141"/>
    </source>
</evidence>
<evidence type="ECO:0000259" key="8">
    <source>
        <dbReference type="Pfam" id="PF18317"/>
    </source>
</evidence>
<dbReference type="GO" id="GO:0004764">
    <property type="term" value="F:shikimate 3-dehydrogenase (NADP+) activity"/>
    <property type="evidence" value="ECO:0007669"/>
    <property type="project" value="UniProtKB-EC"/>
</dbReference>
<dbReference type="PANTHER" id="PTHR21089">
    <property type="entry name" value="SHIKIMATE DEHYDROGENASE"/>
    <property type="match status" value="1"/>
</dbReference>
<sequence>MASGISSRTKVCGIFGYPLEHTFSPAMHNAAFEAAGLDFVYLPFPVDADRLQQAVASVRFLGLVGVNVTIPHKEAVLPLLDELSEEARLIGAVNTIVNHSGRLYGENTDGRGFLCSLRKTANFLPSGKTVLLLGAGGAARAVAVELALAGVRKIILTNRSKSRAEEMAAYLSSRIGTCTEVLTWPEPEDLLPGEALQSADLVVQATSLGMYPCCAQTVPLPFNLFRPGQVACDLVYNPVQTEFLRRAGEAGATVMGGLGMLLHQGALAFELWTGKAAPLEAMGKALVKTVWK</sequence>
<dbReference type="Pfam" id="PF01488">
    <property type="entry name" value="Shikimate_DH"/>
    <property type="match status" value="1"/>
</dbReference>
<dbReference type="SUPFAM" id="SSF51735">
    <property type="entry name" value="NAD(P)-binding Rossmann-fold domains"/>
    <property type="match status" value="1"/>
</dbReference>
<evidence type="ECO:0000313" key="9">
    <source>
        <dbReference type="EMBL" id="VFU11258.1"/>
    </source>
</evidence>
<dbReference type="SUPFAM" id="SSF53223">
    <property type="entry name" value="Aminoacid dehydrogenase-like, N-terminal domain"/>
    <property type="match status" value="1"/>
</dbReference>
<evidence type="ECO:0000256" key="1">
    <source>
        <dbReference type="ARBA" id="ARBA00012962"/>
    </source>
</evidence>
<dbReference type="GO" id="GO:0009073">
    <property type="term" value="P:aromatic amino acid family biosynthetic process"/>
    <property type="evidence" value="ECO:0007669"/>
    <property type="project" value="UniProtKB-KW"/>
</dbReference>
<evidence type="ECO:0000259" key="7">
    <source>
        <dbReference type="Pfam" id="PF08501"/>
    </source>
</evidence>
<dbReference type="Gene3D" id="3.40.50.720">
    <property type="entry name" value="NAD(P)-binding Rossmann-like Domain"/>
    <property type="match status" value="1"/>
</dbReference>
<dbReference type="GO" id="GO:0009423">
    <property type="term" value="P:chorismate biosynthetic process"/>
    <property type="evidence" value="ECO:0007669"/>
    <property type="project" value="UniProtKB-UniPathway"/>
</dbReference>
<organism evidence="9">
    <name type="scientific">anaerobic digester metagenome</name>
    <dbReference type="NCBI Taxonomy" id="1263854"/>
    <lineage>
        <taxon>unclassified sequences</taxon>
        <taxon>metagenomes</taxon>
        <taxon>ecological metagenomes</taxon>
    </lineage>
</organism>
<proteinExistence type="inferred from homology"/>
<dbReference type="Pfam" id="PF08501">
    <property type="entry name" value="Shikimate_dh_N"/>
    <property type="match status" value="1"/>
</dbReference>